<keyword evidence="1" id="KW-1133">Transmembrane helix</keyword>
<keyword evidence="3" id="KW-1185">Reference proteome</keyword>
<dbReference type="Proteomes" id="UP001233999">
    <property type="component" value="Unassembled WGS sequence"/>
</dbReference>
<feature type="non-terminal residue" evidence="2">
    <location>
        <position position="1"/>
    </location>
</feature>
<sequence length="133" mass="15572">LTKLTVVLLSMLIFSYILFLIFLGGILVLFIAIKIYNKIATDEMFKFFRPAKNFFLLYRLVDFYLLFFLFYPCFGANTLYLMFINTTEVKLSRFYDPLSSIVLTTASIYISLVFPSFFFMLDSIHKSSSVILH</sequence>
<comment type="caution">
    <text evidence="2">The sequence shown here is derived from an EMBL/GenBank/DDBJ whole genome shotgun (WGS) entry which is preliminary data.</text>
</comment>
<accession>A0AAD7ZAE5</accession>
<proteinExistence type="predicted"/>
<reference evidence="2" key="2">
    <citation type="submission" date="2023-05" db="EMBL/GenBank/DDBJ databases">
        <authorList>
            <person name="Fouks B."/>
        </authorList>
    </citation>
    <scope>NUCLEOTIDE SEQUENCE</scope>
    <source>
        <strain evidence="2">Stay&amp;Tobe</strain>
        <tissue evidence="2">Testes</tissue>
    </source>
</reference>
<keyword evidence="1" id="KW-0812">Transmembrane</keyword>
<evidence type="ECO:0000313" key="3">
    <source>
        <dbReference type="Proteomes" id="UP001233999"/>
    </source>
</evidence>
<dbReference type="AlphaFoldDB" id="A0AAD7ZAE5"/>
<organism evidence="2 3">
    <name type="scientific">Diploptera punctata</name>
    <name type="common">Pacific beetle cockroach</name>
    <dbReference type="NCBI Taxonomy" id="6984"/>
    <lineage>
        <taxon>Eukaryota</taxon>
        <taxon>Metazoa</taxon>
        <taxon>Ecdysozoa</taxon>
        <taxon>Arthropoda</taxon>
        <taxon>Hexapoda</taxon>
        <taxon>Insecta</taxon>
        <taxon>Pterygota</taxon>
        <taxon>Neoptera</taxon>
        <taxon>Polyneoptera</taxon>
        <taxon>Dictyoptera</taxon>
        <taxon>Blattodea</taxon>
        <taxon>Blaberoidea</taxon>
        <taxon>Blaberidae</taxon>
        <taxon>Diplopterinae</taxon>
        <taxon>Diploptera</taxon>
    </lineage>
</organism>
<feature type="transmembrane region" description="Helical" evidence="1">
    <location>
        <begin position="101"/>
        <end position="121"/>
    </location>
</feature>
<protein>
    <submittedName>
        <fullName evidence="2">Uncharacterized protein</fullName>
    </submittedName>
</protein>
<feature type="transmembrane region" description="Helical" evidence="1">
    <location>
        <begin position="54"/>
        <end position="81"/>
    </location>
</feature>
<dbReference type="EMBL" id="JASPKZ010009448">
    <property type="protein sequence ID" value="KAJ9576736.1"/>
    <property type="molecule type" value="Genomic_DNA"/>
</dbReference>
<keyword evidence="1" id="KW-0472">Membrane</keyword>
<feature type="transmembrane region" description="Helical" evidence="1">
    <location>
        <begin position="6"/>
        <end position="33"/>
    </location>
</feature>
<name>A0AAD7ZAE5_DIPPU</name>
<feature type="non-terminal residue" evidence="2">
    <location>
        <position position="133"/>
    </location>
</feature>
<gene>
    <name evidence="2" type="ORF">L9F63_025369</name>
</gene>
<reference evidence="2" key="1">
    <citation type="journal article" date="2023" name="IScience">
        <title>Live-bearing cockroach genome reveals convergent evolutionary mechanisms linked to viviparity in insects and beyond.</title>
        <authorList>
            <person name="Fouks B."/>
            <person name="Harrison M.C."/>
            <person name="Mikhailova A.A."/>
            <person name="Marchal E."/>
            <person name="English S."/>
            <person name="Carruthers M."/>
            <person name="Jennings E.C."/>
            <person name="Chiamaka E.L."/>
            <person name="Frigard R.A."/>
            <person name="Pippel M."/>
            <person name="Attardo G.M."/>
            <person name="Benoit J.B."/>
            <person name="Bornberg-Bauer E."/>
            <person name="Tobe S.S."/>
        </authorList>
    </citation>
    <scope>NUCLEOTIDE SEQUENCE</scope>
    <source>
        <strain evidence="2">Stay&amp;Tobe</strain>
    </source>
</reference>
<evidence type="ECO:0000313" key="2">
    <source>
        <dbReference type="EMBL" id="KAJ9576736.1"/>
    </source>
</evidence>
<evidence type="ECO:0000256" key="1">
    <source>
        <dbReference type="SAM" id="Phobius"/>
    </source>
</evidence>